<dbReference type="EMBL" id="JAYKXP010000003">
    <property type="protein sequence ID" value="KAK7060436.1"/>
    <property type="molecule type" value="Genomic_DNA"/>
</dbReference>
<dbReference type="InterPro" id="IPR002401">
    <property type="entry name" value="Cyt_P450_E_grp-I"/>
</dbReference>
<feature type="binding site" description="axial binding residue" evidence="6">
    <location>
        <position position="430"/>
    </location>
    <ligand>
        <name>heme</name>
        <dbReference type="ChEBI" id="CHEBI:30413"/>
    </ligand>
    <ligandPart>
        <name>Fe</name>
        <dbReference type="ChEBI" id="CHEBI:18248"/>
    </ligandPart>
</feature>
<evidence type="ECO:0008006" key="9">
    <source>
        <dbReference type="Google" id="ProtNLM"/>
    </source>
</evidence>
<protein>
    <recommendedName>
        <fullName evidence="9">Cytochrome P450</fullName>
    </recommendedName>
</protein>
<keyword evidence="3 6" id="KW-0479">Metal-binding</keyword>
<keyword evidence="4" id="KW-0560">Oxidoreductase</keyword>
<keyword evidence="8" id="KW-1185">Reference proteome</keyword>
<evidence type="ECO:0000313" key="8">
    <source>
        <dbReference type="Proteomes" id="UP001383192"/>
    </source>
</evidence>
<evidence type="ECO:0000313" key="7">
    <source>
        <dbReference type="EMBL" id="KAK7060436.1"/>
    </source>
</evidence>
<dbReference type="PANTHER" id="PTHR46206">
    <property type="entry name" value="CYTOCHROME P450"/>
    <property type="match status" value="1"/>
</dbReference>
<keyword evidence="5 6" id="KW-0408">Iron</keyword>
<dbReference type="Proteomes" id="UP001383192">
    <property type="component" value="Unassembled WGS sequence"/>
</dbReference>
<dbReference type="AlphaFoldDB" id="A0AAW0E961"/>
<dbReference type="InterPro" id="IPR017972">
    <property type="entry name" value="Cyt_P450_CS"/>
</dbReference>
<dbReference type="PROSITE" id="PS00086">
    <property type="entry name" value="CYTOCHROME_P450"/>
    <property type="match status" value="1"/>
</dbReference>
<evidence type="ECO:0000256" key="4">
    <source>
        <dbReference type="ARBA" id="ARBA00023002"/>
    </source>
</evidence>
<reference evidence="7 8" key="1">
    <citation type="submission" date="2024-01" db="EMBL/GenBank/DDBJ databases">
        <title>A draft genome for a cacao thread blight-causing isolate of Paramarasmius palmivorus.</title>
        <authorList>
            <person name="Baruah I.K."/>
            <person name="Bukari Y."/>
            <person name="Amoako-Attah I."/>
            <person name="Meinhardt L.W."/>
            <person name="Bailey B.A."/>
            <person name="Cohen S.P."/>
        </authorList>
    </citation>
    <scope>NUCLEOTIDE SEQUENCE [LARGE SCALE GENOMIC DNA]</scope>
    <source>
        <strain evidence="7 8">GH-12</strain>
    </source>
</reference>
<sequence>MDIFTLDKILALLGFTISLVYLLDSHRSRKPYPPGPTIDSAPRNQPWLEYRRWSKASSDSALIHFTVKGRQVVVVNEVKHAIELLEKRSKNYSNRPTFPMMDLIGRQDNVGFQPYGSQLRLSRRLIHESLRIGRWEDILDDESSTLLDGIRVSPDSYEQLLAQFIANVIVRYTYGKPADSDYLALVEETAKHSSAAMIPGKWLIDSYPFLKYLPSWLPGGSFQTWAAEAKELYRELTDKPFQEVKKQADERANCFVRDSLFSAEDGLKGSVSYSEKVIAGTAASLYSAANDTTLAMLLTAFRLLQLHPKVQDAAYTEIRSIVEHGQMPTLAQVDSLPFLNAIVKEVHRFHPPVPLMPRSPDNGDIINGLTIPRKCWMFNNLWQVRSPQRAMTHDETIYENPFSFNPWRFLGAGNLKDPRDITFGFGRRRCPGIVLANATALLVLARVISQFTLQASEEERSDDARIEFRTGFTSTHHHPQHSPQAHSRTMLYQTLTIGVLLLVAFQWYYRRRPNLETIPAVGHSSSILSYITAIRYVSESQDLISEGYRKFLQSDYTVGPGMRLYPYHAGLIRTELTRNLALLSDALFDEQALAFKELIPPSTGWRAHDIKDTFMKIVCRTSNRVFVGLPLCRDPDYIELNINFTLELVKAAIAIKAFPTPLKSLASRLFSNVRSCTRQCMKHIGPIVEARRARHKQTGIEEPNDMLMWCMNAAETLGDEKDVDKLALRMLLINFGAIHTTSLSLVWVVYNLAAHPEYVGLLREEVESIVASEGWTKAGLNKMRRVDSFVRETLRADTSGIWAMQRYALKPFTFSTGQTVPAGTMISCPVLSVQTDEALYEDGKKFKPWRFYDMRDEEEEGHKHSLPSTRPEYITFGHGKSACPGRFFAAYELKAMLAHIVTTYDIKFEDGQRKPANVYIGSACLPGDAKILFRARA</sequence>
<comment type="similarity">
    <text evidence="2">Belongs to the cytochrome P450 family.</text>
</comment>
<dbReference type="GO" id="GO:0004497">
    <property type="term" value="F:monooxygenase activity"/>
    <property type="evidence" value="ECO:0007669"/>
    <property type="project" value="InterPro"/>
</dbReference>
<dbReference type="GO" id="GO:0016705">
    <property type="term" value="F:oxidoreductase activity, acting on paired donors, with incorporation or reduction of molecular oxygen"/>
    <property type="evidence" value="ECO:0007669"/>
    <property type="project" value="InterPro"/>
</dbReference>
<evidence type="ECO:0000256" key="5">
    <source>
        <dbReference type="ARBA" id="ARBA00023004"/>
    </source>
</evidence>
<evidence type="ECO:0000256" key="2">
    <source>
        <dbReference type="ARBA" id="ARBA00010617"/>
    </source>
</evidence>
<dbReference type="CDD" id="cd11041">
    <property type="entry name" value="CYP503A1-like"/>
    <property type="match status" value="1"/>
</dbReference>
<evidence type="ECO:0000256" key="3">
    <source>
        <dbReference type="ARBA" id="ARBA00022723"/>
    </source>
</evidence>
<accession>A0AAW0E961</accession>
<evidence type="ECO:0000256" key="1">
    <source>
        <dbReference type="ARBA" id="ARBA00001971"/>
    </source>
</evidence>
<comment type="caution">
    <text evidence="7">The sequence shown here is derived from an EMBL/GenBank/DDBJ whole genome shotgun (WGS) entry which is preliminary data.</text>
</comment>
<evidence type="ECO:0000256" key="6">
    <source>
        <dbReference type="PIRSR" id="PIRSR602401-1"/>
    </source>
</evidence>
<dbReference type="GO" id="GO:0020037">
    <property type="term" value="F:heme binding"/>
    <property type="evidence" value="ECO:0007669"/>
    <property type="project" value="InterPro"/>
</dbReference>
<gene>
    <name evidence="7" type="ORF">VNI00_001201</name>
</gene>
<organism evidence="7 8">
    <name type="scientific">Paramarasmius palmivorus</name>
    <dbReference type="NCBI Taxonomy" id="297713"/>
    <lineage>
        <taxon>Eukaryota</taxon>
        <taxon>Fungi</taxon>
        <taxon>Dikarya</taxon>
        <taxon>Basidiomycota</taxon>
        <taxon>Agaricomycotina</taxon>
        <taxon>Agaricomycetes</taxon>
        <taxon>Agaricomycetidae</taxon>
        <taxon>Agaricales</taxon>
        <taxon>Marasmiineae</taxon>
        <taxon>Marasmiaceae</taxon>
        <taxon>Paramarasmius</taxon>
    </lineage>
</organism>
<keyword evidence="6" id="KW-0349">Heme</keyword>
<dbReference type="Gene3D" id="1.10.630.10">
    <property type="entry name" value="Cytochrome P450"/>
    <property type="match status" value="2"/>
</dbReference>
<name>A0AAW0E961_9AGAR</name>
<proteinExistence type="inferred from homology"/>
<comment type="cofactor">
    <cofactor evidence="1 6">
        <name>heme</name>
        <dbReference type="ChEBI" id="CHEBI:30413"/>
    </cofactor>
</comment>
<dbReference type="InterPro" id="IPR001128">
    <property type="entry name" value="Cyt_P450"/>
</dbReference>
<dbReference type="InterPro" id="IPR036396">
    <property type="entry name" value="Cyt_P450_sf"/>
</dbReference>
<dbReference type="SUPFAM" id="SSF48264">
    <property type="entry name" value="Cytochrome P450"/>
    <property type="match status" value="2"/>
</dbReference>
<dbReference type="GO" id="GO:0005506">
    <property type="term" value="F:iron ion binding"/>
    <property type="evidence" value="ECO:0007669"/>
    <property type="project" value="InterPro"/>
</dbReference>
<dbReference type="Pfam" id="PF00067">
    <property type="entry name" value="p450"/>
    <property type="match status" value="2"/>
</dbReference>
<dbReference type="PRINTS" id="PR00463">
    <property type="entry name" value="EP450I"/>
</dbReference>